<keyword evidence="9" id="KW-1185">Reference proteome</keyword>
<keyword evidence="5" id="KW-0443">Lipid metabolism</keyword>
<dbReference type="SUPFAM" id="SSF47336">
    <property type="entry name" value="ACP-like"/>
    <property type="match status" value="1"/>
</dbReference>
<organism evidence="8 9">
    <name type="scientific">Halolamina litorea</name>
    <dbReference type="NCBI Taxonomy" id="1515593"/>
    <lineage>
        <taxon>Archaea</taxon>
        <taxon>Methanobacteriati</taxon>
        <taxon>Methanobacteriota</taxon>
        <taxon>Stenosarchaea group</taxon>
        <taxon>Halobacteria</taxon>
        <taxon>Halobacteriales</taxon>
        <taxon>Haloferacaceae</taxon>
    </lineage>
</organism>
<dbReference type="Pfam" id="PF00550">
    <property type="entry name" value="PP-binding"/>
    <property type="match status" value="1"/>
</dbReference>
<dbReference type="InterPro" id="IPR006162">
    <property type="entry name" value="Ppantetheine_attach_site"/>
</dbReference>
<dbReference type="EMBL" id="JBHUCZ010000012">
    <property type="protein sequence ID" value="MFD1568410.1"/>
    <property type="molecule type" value="Genomic_DNA"/>
</dbReference>
<dbReference type="HAMAP" id="MF_01217">
    <property type="entry name" value="Acyl_carrier"/>
    <property type="match status" value="1"/>
</dbReference>
<gene>
    <name evidence="8" type="ORF">ACFSAU_13005</name>
</gene>
<evidence type="ECO:0000256" key="4">
    <source>
        <dbReference type="ARBA" id="ARBA00022832"/>
    </source>
</evidence>
<keyword evidence="3" id="KW-0597">Phosphoprotein</keyword>
<dbReference type="InterPro" id="IPR009081">
    <property type="entry name" value="PP-bd_ACP"/>
</dbReference>
<accession>A0ABD6BUY6</accession>
<evidence type="ECO:0000259" key="7">
    <source>
        <dbReference type="PROSITE" id="PS50075"/>
    </source>
</evidence>
<dbReference type="PROSITE" id="PS00012">
    <property type="entry name" value="PHOSPHOPANTETHEINE"/>
    <property type="match status" value="1"/>
</dbReference>
<protein>
    <submittedName>
        <fullName evidence="8">Acyl carrier protein</fullName>
    </submittedName>
</protein>
<proteinExistence type="inferred from homology"/>
<sequence length="88" mass="9618">MKEPNEAIDIDERVTTIVADVFNEDAESITRSTEFVGDLNAKSMDIIALLAALEGEFGFPISAADVRRNETVGEASDWISQELDARDA</sequence>
<keyword evidence="2" id="KW-0444">Lipid biosynthesis</keyword>
<dbReference type="GO" id="GO:0006633">
    <property type="term" value="P:fatty acid biosynthetic process"/>
    <property type="evidence" value="ECO:0007669"/>
    <property type="project" value="UniProtKB-KW"/>
</dbReference>
<keyword evidence="6" id="KW-0275">Fatty acid biosynthesis</keyword>
<dbReference type="Gene3D" id="1.10.1200.10">
    <property type="entry name" value="ACP-like"/>
    <property type="match status" value="1"/>
</dbReference>
<dbReference type="InterPro" id="IPR036736">
    <property type="entry name" value="ACP-like_sf"/>
</dbReference>
<evidence type="ECO:0000256" key="2">
    <source>
        <dbReference type="ARBA" id="ARBA00022516"/>
    </source>
</evidence>
<dbReference type="PROSITE" id="PS50075">
    <property type="entry name" value="CARRIER"/>
    <property type="match status" value="1"/>
</dbReference>
<dbReference type="Proteomes" id="UP001597139">
    <property type="component" value="Unassembled WGS sequence"/>
</dbReference>
<dbReference type="InterPro" id="IPR003231">
    <property type="entry name" value="ACP"/>
</dbReference>
<comment type="caution">
    <text evidence="8">The sequence shown here is derived from an EMBL/GenBank/DDBJ whole genome shotgun (WGS) entry which is preliminary data.</text>
</comment>
<keyword evidence="4" id="KW-0276">Fatty acid metabolism</keyword>
<evidence type="ECO:0000256" key="3">
    <source>
        <dbReference type="ARBA" id="ARBA00022553"/>
    </source>
</evidence>
<evidence type="ECO:0000256" key="6">
    <source>
        <dbReference type="ARBA" id="ARBA00023160"/>
    </source>
</evidence>
<evidence type="ECO:0000256" key="1">
    <source>
        <dbReference type="ARBA" id="ARBA00022450"/>
    </source>
</evidence>
<dbReference type="RefSeq" id="WP_267648156.1">
    <property type="nucleotide sequence ID" value="NZ_JANHGR010000003.1"/>
</dbReference>
<name>A0ABD6BUY6_9EURY</name>
<keyword evidence="1" id="KW-0596">Phosphopantetheine</keyword>
<evidence type="ECO:0000256" key="5">
    <source>
        <dbReference type="ARBA" id="ARBA00023098"/>
    </source>
</evidence>
<reference evidence="8 9" key="1">
    <citation type="journal article" date="2019" name="Int. J. Syst. Evol. Microbiol.">
        <title>The Global Catalogue of Microorganisms (GCM) 10K type strain sequencing project: providing services to taxonomists for standard genome sequencing and annotation.</title>
        <authorList>
            <consortium name="The Broad Institute Genomics Platform"/>
            <consortium name="The Broad Institute Genome Sequencing Center for Infectious Disease"/>
            <person name="Wu L."/>
            <person name="Ma J."/>
        </authorList>
    </citation>
    <scope>NUCLEOTIDE SEQUENCE [LARGE SCALE GENOMIC DNA]</scope>
    <source>
        <strain evidence="8 9">CGMCC 1.12859</strain>
    </source>
</reference>
<evidence type="ECO:0000313" key="8">
    <source>
        <dbReference type="EMBL" id="MFD1568410.1"/>
    </source>
</evidence>
<dbReference type="AlphaFoldDB" id="A0ABD6BUY6"/>
<evidence type="ECO:0000313" key="9">
    <source>
        <dbReference type="Proteomes" id="UP001597139"/>
    </source>
</evidence>
<feature type="domain" description="Carrier" evidence="7">
    <location>
        <begin position="8"/>
        <end position="83"/>
    </location>
</feature>